<dbReference type="Proteomes" id="UP000249522">
    <property type="component" value="Unassembled WGS sequence"/>
</dbReference>
<sequence>MAKVTLKQVRGLVGKDIVAVLSSGARVSGRLERVSRGRLYVRPAGKGKKVRVKAILPLLLYDLLAVGGAQPYTGAGYGAYGVYGGYPNTYAGYPYGGALPYGGYPYGGAVNPLYPYPY</sequence>
<dbReference type="RefSeq" id="WP_111147832.1">
    <property type="nucleotide sequence ID" value="NZ_QKRB01000051.1"/>
</dbReference>
<accession>A0A2W1L8Z8</accession>
<organism evidence="1 2">
    <name type="scientific">Paenibacillus sambharensis</name>
    <dbReference type="NCBI Taxonomy" id="1803190"/>
    <lineage>
        <taxon>Bacteria</taxon>
        <taxon>Bacillati</taxon>
        <taxon>Bacillota</taxon>
        <taxon>Bacilli</taxon>
        <taxon>Bacillales</taxon>
        <taxon>Paenibacillaceae</taxon>
        <taxon>Paenibacillus</taxon>
    </lineage>
</organism>
<keyword evidence="2" id="KW-1185">Reference proteome</keyword>
<evidence type="ECO:0000313" key="1">
    <source>
        <dbReference type="EMBL" id="PZD94610.1"/>
    </source>
</evidence>
<evidence type="ECO:0008006" key="3">
    <source>
        <dbReference type="Google" id="ProtNLM"/>
    </source>
</evidence>
<proteinExistence type="predicted"/>
<protein>
    <recommendedName>
        <fullName evidence="3">50S ribosomal protein L33</fullName>
    </recommendedName>
</protein>
<dbReference type="AlphaFoldDB" id="A0A2W1L8Z8"/>
<reference evidence="1 2" key="1">
    <citation type="submission" date="2018-06" db="EMBL/GenBank/DDBJ databases">
        <title>Paenibacillus imtechensis sp. nov.</title>
        <authorList>
            <person name="Pinnaka A.K."/>
            <person name="Singh H."/>
            <person name="Kaur M."/>
        </authorList>
    </citation>
    <scope>NUCLEOTIDE SEQUENCE [LARGE SCALE GENOMIC DNA]</scope>
    <source>
        <strain evidence="1 2">SMB1</strain>
    </source>
</reference>
<name>A0A2W1L8Z8_9BACL</name>
<gene>
    <name evidence="1" type="ORF">DNH61_16740</name>
</gene>
<dbReference type="OrthoDB" id="2663988at2"/>
<comment type="caution">
    <text evidence="1">The sequence shown here is derived from an EMBL/GenBank/DDBJ whole genome shotgun (WGS) entry which is preliminary data.</text>
</comment>
<evidence type="ECO:0000313" key="2">
    <source>
        <dbReference type="Proteomes" id="UP000249522"/>
    </source>
</evidence>
<dbReference type="EMBL" id="QKRB01000051">
    <property type="protein sequence ID" value="PZD94610.1"/>
    <property type="molecule type" value="Genomic_DNA"/>
</dbReference>